<dbReference type="Proteomes" id="UP000237797">
    <property type="component" value="Unassembled WGS sequence"/>
</dbReference>
<feature type="transmembrane region" description="Helical" evidence="7">
    <location>
        <begin position="229"/>
        <end position="250"/>
    </location>
</feature>
<keyword evidence="2" id="KW-0813">Transport</keyword>
<dbReference type="CDD" id="cd06173">
    <property type="entry name" value="MFS_MefA_like"/>
    <property type="match status" value="1"/>
</dbReference>
<comment type="caution">
    <text evidence="9">The sequence shown here is derived from an EMBL/GenBank/DDBJ whole genome shotgun (WGS) entry which is preliminary data.</text>
</comment>
<protein>
    <submittedName>
        <fullName evidence="9">MFS-type transporter involved in bile tolerance (Atg22 family)</fullName>
    </submittedName>
</protein>
<keyword evidence="4 7" id="KW-0812">Transmembrane</keyword>
<dbReference type="PANTHER" id="PTHR23513">
    <property type="entry name" value="INTEGRAL MEMBRANE EFFLUX PROTEIN-RELATED"/>
    <property type="match status" value="1"/>
</dbReference>
<keyword evidence="10" id="KW-1185">Reference proteome</keyword>
<dbReference type="InterPro" id="IPR011701">
    <property type="entry name" value="MFS"/>
</dbReference>
<dbReference type="GO" id="GO:0005886">
    <property type="term" value="C:plasma membrane"/>
    <property type="evidence" value="ECO:0007669"/>
    <property type="project" value="UniProtKB-SubCell"/>
</dbReference>
<dbReference type="PANTHER" id="PTHR23513:SF6">
    <property type="entry name" value="MAJOR FACILITATOR SUPERFAMILY ASSOCIATED DOMAIN-CONTAINING PROTEIN"/>
    <property type="match status" value="1"/>
</dbReference>
<dbReference type="GO" id="GO:0022857">
    <property type="term" value="F:transmembrane transporter activity"/>
    <property type="evidence" value="ECO:0007669"/>
    <property type="project" value="InterPro"/>
</dbReference>
<keyword evidence="5 7" id="KW-1133">Transmembrane helix</keyword>
<keyword evidence="6 7" id="KW-0472">Membrane</keyword>
<feature type="transmembrane region" description="Helical" evidence="7">
    <location>
        <begin position="45"/>
        <end position="67"/>
    </location>
</feature>
<keyword evidence="3" id="KW-1003">Cell membrane</keyword>
<feature type="transmembrane region" description="Helical" evidence="7">
    <location>
        <begin position="356"/>
        <end position="376"/>
    </location>
</feature>
<evidence type="ECO:0000256" key="2">
    <source>
        <dbReference type="ARBA" id="ARBA00022448"/>
    </source>
</evidence>
<name>A0A2T0LCU3_9BACL</name>
<evidence type="ECO:0000313" key="9">
    <source>
        <dbReference type="EMBL" id="PRX39615.1"/>
    </source>
</evidence>
<dbReference type="InterPro" id="IPR020846">
    <property type="entry name" value="MFS_dom"/>
</dbReference>
<comment type="subcellular location">
    <subcellularLocation>
        <location evidence="1">Cell membrane</location>
        <topology evidence="1">Multi-pass membrane protein</topology>
    </subcellularLocation>
</comment>
<accession>A0A2T0LCU3</accession>
<feature type="transmembrane region" description="Helical" evidence="7">
    <location>
        <begin position="106"/>
        <end position="126"/>
    </location>
</feature>
<dbReference type="AlphaFoldDB" id="A0A2T0LCU3"/>
<evidence type="ECO:0000256" key="1">
    <source>
        <dbReference type="ARBA" id="ARBA00004651"/>
    </source>
</evidence>
<dbReference type="SUPFAM" id="SSF103473">
    <property type="entry name" value="MFS general substrate transporter"/>
    <property type="match status" value="1"/>
</dbReference>
<evidence type="ECO:0000313" key="10">
    <source>
        <dbReference type="Proteomes" id="UP000237797"/>
    </source>
</evidence>
<feature type="transmembrane region" description="Helical" evidence="7">
    <location>
        <begin position="12"/>
        <end position="33"/>
    </location>
</feature>
<dbReference type="PROSITE" id="PS50850">
    <property type="entry name" value="MFS"/>
    <property type="match status" value="1"/>
</dbReference>
<evidence type="ECO:0000256" key="4">
    <source>
        <dbReference type="ARBA" id="ARBA00022692"/>
    </source>
</evidence>
<dbReference type="Gene3D" id="1.20.1250.20">
    <property type="entry name" value="MFS general substrate transporter like domains"/>
    <property type="match status" value="1"/>
</dbReference>
<feature type="transmembrane region" description="Helical" evidence="7">
    <location>
        <begin position="295"/>
        <end position="322"/>
    </location>
</feature>
<dbReference type="EMBL" id="PVNE01000022">
    <property type="protein sequence ID" value="PRX39615.1"/>
    <property type="molecule type" value="Genomic_DNA"/>
</dbReference>
<feature type="transmembrane region" description="Helical" evidence="7">
    <location>
        <begin position="147"/>
        <end position="165"/>
    </location>
</feature>
<reference evidence="9 10" key="1">
    <citation type="submission" date="2018-03" db="EMBL/GenBank/DDBJ databases">
        <title>Genomic Encyclopedia of Archaeal and Bacterial Type Strains, Phase II (KMG-II): from individual species to whole genera.</title>
        <authorList>
            <person name="Goeker M."/>
        </authorList>
    </citation>
    <scope>NUCLEOTIDE SEQUENCE [LARGE SCALE GENOMIC DNA]</scope>
    <source>
        <strain evidence="9 10">DSM 44946</strain>
    </source>
</reference>
<organism evidence="9 10">
    <name type="scientific">Planifilum fimeticola</name>
    <dbReference type="NCBI Taxonomy" id="201975"/>
    <lineage>
        <taxon>Bacteria</taxon>
        <taxon>Bacillati</taxon>
        <taxon>Bacillota</taxon>
        <taxon>Bacilli</taxon>
        <taxon>Bacillales</taxon>
        <taxon>Thermoactinomycetaceae</taxon>
        <taxon>Planifilum</taxon>
    </lineage>
</organism>
<evidence type="ECO:0000259" key="8">
    <source>
        <dbReference type="PROSITE" id="PS50850"/>
    </source>
</evidence>
<evidence type="ECO:0000256" key="6">
    <source>
        <dbReference type="ARBA" id="ARBA00023136"/>
    </source>
</evidence>
<sequence>MKQLIKDANFLKILSANLLSHIGSGTTMIGVPWHLVNREGGETLYGWAAIASTLILFLVSPYAGVLVDRHSRRALHMSYDFTGMLVTAGFALWGIWAGGFADWQLLLIYIAGTLYYAFHFPTIFALNQELYASHQYRTLNSLMEVQGQVSAMLAGALGSLLIETWGLMKVLLLDAATYSAAFALIGWVRLPKNGGKGRETVPAAATFAKRTFWQDLKEGWDFLRRNRTLFVFFAASFMPFITVMVTNYLFPVYIAKTLHQDASIYALTEVIYAVGAVLAGLTMGPLSRRIGLYRAVLTTTAAFTAAMFTVALVPAVSVFLLMKVLLGWGNAGTRINRNTFMMETVPNRLIGRVNGFFQTFGIALRVAFISLFTFTVSRTGASFSLLIMGLALAASVAAIWSCRRLGQPHPKNRVFTPAVLRKH</sequence>
<feature type="transmembrane region" description="Helical" evidence="7">
    <location>
        <begin position="262"/>
        <end position="283"/>
    </location>
</feature>
<dbReference type="InterPro" id="IPR036259">
    <property type="entry name" value="MFS_trans_sf"/>
</dbReference>
<evidence type="ECO:0000256" key="5">
    <source>
        <dbReference type="ARBA" id="ARBA00022989"/>
    </source>
</evidence>
<feature type="domain" description="Major facilitator superfamily (MFS) profile" evidence="8">
    <location>
        <begin position="228"/>
        <end position="423"/>
    </location>
</feature>
<evidence type="ECO:0000256" key="7">
    <source>
        <dbReference type="SAM" id="Phobius"/>
    </source>
</evidence>
<evidence type="ECO:0000256" key="3">
    <source>
        <dbReference type="ARBA" id="ARBA00022475"/>
    </source>
</evidence>
<dbReference type="Pfam" id="PF07690">
    <property type="entry name" value="MFS_1"/>
    <property type="match status" value="1"/>
</dbReference>
<feature type="transmembrane region" description="Helical" evidence="7">
    <location>
        <begin position="383"/>
        <end position="401"/>
    </location>
</feature>
<proteinExistence type="predicted"/>
<feature type="transmembrane region" description="Helical" evidence="7">
    <location>
        <begin position="79"/>
        <end position="100"/>
    </location>
</feature>
<dbReference type="RefSeq" id="WP_170070512.1">
    <property type="nucleotide sequence ID" value="NZ_PVNE01000022.1"/>
</dbReference>
<gene>
    <name evidence="9" type="ORF">CLV97_1225</name>
</gene>